<dbReference type="AlphaFoldDB" id="A0A6J5FFA3"/>
<proteinExistence type="predicted"/>
<evidence type="ECO:0000313" key="4">
    <source>
        <dbReference type="Proteomes" id="UP000494119"/>
    </source>
</evidence>
<protein>
    <recommendedName>
        <fullName evidence="5">Anti-sigma factor RsiW</fullName>
    </recommendedName>
</protein>
<feature type="transmembrane region" description="Helical" evidence="2">
    <location>
        <begin position="114"/>
        <end position="135"/>
    </location>
</feature>
<accession>A0A6J5FFA3</accession>
<dbReference type="EMBL" id="CADIKL010000003">
    <property type="protein sequence ID" value="CAB3779095.1"/>
    <property type="molecule type" value="Genomic_DNA"/>
</dbReference>
<reference evidence="3 4" key="1">
    <citation type="submission" date="2020-04" db="EMBL/GenBank/DDBJ databases">
        <authorList>
            <person name="De Canck E."/>
        </authorList>
    </citation>
    <scope>NUCLEOTIDE SEQUENCE [LARGE SCALE GENOMIC DNA]</scope>
    <source>
        <strain evidence="3 4">LMG 28688</strain>
    </source>
</reference>
<evidence type="ECO:0000256" key="2">
    <source>
        <dbReference type="SAM" id="Phobius"/>
    </source>
</evidence>
<sequence length="314" mass="32919">MNDDELERERANSAPAASPDGGALHGSMPPPVHPLDSDSDMDLAALGAWLDDELPADARVTVQARLATDEHAAQRVAAWRAQKAALQTLCGAGDEAAAPAYLVLRRRDPWWRRAGLAAAWAVAGAGFAVAAGALMPQWFPNGSWGEGETAGVTSVADLGQAPASLARDAEGFARRADIAYAVYSPEVRHPVEVGAADEAHLVAWLSKRLGKPLAIPPLGEYGYALVGGRLLPGAAGPAAQFMYQNHAGARLTLYVSASGRDRDAVHLLSDGSRRTFYWSTGGMGYALSGPATEARLRTIAYEVCGALGGTPAQW</sequence>
<feature type="region of interest" description="Disordered" evidence="1">
    <location>
        <begin position="1"/>
        <end position="38"/>
    </location>
</feature>
<dbReference type="Proteomes" id="UP000494119">
    <property type="component" value="Unassembled WGS sequence"/>
</dbReference>
<keyword evidence="2" id="KW-0812">Transmembrane</keyword>
<evidence type="ECO:0008006" key="5">
    <source>
        <dbReference type="Google" id="ProtNLM"/>
    </source>
</evidence>
<keyword evidence="4" id="KW-1185">Reference proteome</keyword>
<organism evidence="3 4">
    <name type="scientific">Paraburkholderia caffeinitolerans</name>
    <dbReference type="NCBI Taxonomy" id="1723730"/>
    <lineage>
        <taxon>Bacteria</taxon>
        <taxon>Pseudomonadati</taxon>
        <taxon>Pseudomonadota</taxon>
        <taxon>Betaproteobacteria</taxon>
        <taxon>Burkholderiales</taxon>
        <taxon>Burkholderiaceae</taxon>
        <taxon>Paraburkholderia</taxon>
    </lineage>
</organism>
<evidence type="ECO:0000256" key="1">
    <source>
        <dbReference type="SAM" id="MobiDB-lite"/>
    </source>
</evidence>
<gene>
    <name evidence="3" type="ORF">LMG28688_00718</name>
</gene>
<keyword evidence="2" id="KW-1133">Transmembrane helix</keyword>
<keyword evidence="2" id="KW-0472">Membrane</keyword>
<name>A0A6J5FFA3_9BURK</name>
<evidence type="ECO:0000313" key="3">
    <source>
        <dbReference type="EMBL" id="CAB3779095.1"/>
    </source>
</evidence>